<protein>
    <submittedName>
        <fullName evidence="1">Uncharacterized protein</fullName>
    </submittedName>
</protein>
<dbReference type="Proteomes" id="UP000317650">
    <property type="component" value="Chromosome 2"/>
</dbReference>
<sequence length="83" mass="9375">MNTIVFHIWSEFFAMGKDIKNRSAFNGTDVFAVSEMVKETSSLTNQASPRHETPDVHSADCARFRHPCNLRESWKFVGAAVLT</sequence>
<accession>A0A4S8IAZ3</accession>
<evidence type="ECO:0000313" key="2">
    <source>
        <dbReference type="Proteomes" id="UP000317650"/>
    </source>
</evidence>
<comment type="caution">
    <text evidence="1">The sequence shown here is derived from an EMBL/GenBank/DDBJ whole genome shotgun (WGS) entry which is preliminary data.</text>
</comment>
<gene>
    <name evidence="1" type="ORF">C4D60_Mb02t10050</name>
</gene>
<evidence type="ECO:0000313" key="1">
    <source>
        <dbReference type="EMBL" id="THU44694.1"/>
    </source>
</evidence>
<dbReference type="EMBL" id="PYDT01000011">
    <property type="protein sequence ID" value="THU44694.1"/>
    <property type="molecule type" value="Genomic_DNA"/>
</dbReference>
<keyword evidence="2" id="KW-1185">Reference proteome</keyword>
<dbReference type="AlphaFoldDB" id="A0A4S8IAZ3"/>
<name>A0A4S8IAZ3_MUSBA</name>
<reference evidence="1 2" key="1">
    <citation type="journal article" date="2019" name="Nat. Plants">
        <title>Genome sequencing of Musa balbisiana reveals subgenome evolution and function divergence in polyploid bananas.</title>
        <authorList>
            <person name="Yao X."/>
        </authorList>
    </citation>
    <scope>NUCLEOTIDE SEQUENCE [LARGE SCALE GENOMIC DNA]</scope>
    <source>
        <strain evidence="2">cv. DH-PKW</strain>
        <tissue evidence="1">Leaves</tissue>
    </source>
</reference>
<proteinExistence type="predicted"/>
<organism evidence="1 2">
    <name type="scientific">Musa balbisiana</name>
    <name type="common">Banana</name>
    <dbReference type="NCBI Taxonomy" id="52838"/>
    <lineage>
        <taxon>Eukaryota</taxon>
        <taxon>Viridiplantae</taxon>
        <taxon>Streptophyta</taxon>
        <taxon>Embryophyta</taxon>
        <taxon>Tracheophyta</taxon>
        <taxon>Spermatophyta</taxon>
        <taxon>Magnoliopsida</taxon>
        <taxon>Liliopsida</taxon>
        <taxon>Zingiberales</taxon>
        <taxon>Musaceae</taxon>
        <taxon>Musa</taxon>
    </lineage>
</organism>